<keyword evidence="6" id="KW-0328">Glycosyltransferase</keyword>
<comment type="pathway">
    <text evidence="3">Sphingolipid metabolism.</text>
</comment>
<dbReference type="InterPro" id="IPR025993">
    <property type="entry name" value="Ceramide_glucosylTrfase"/>
</dbReference>
<gene>
    <name evidence="13" type="ORF">MTR_1501s0010</name>
</gene>
<dbReference type="GO" id="GO:0016020">
    <property type="term" value="C:membrane"/>
    <property type="evidence" value="ECO:0000318"/>
    <property type="project" value="GO_Central"/>
</dbReference>
<feature type="non-terminal residue" evidence="13">
    <location>
        <position position="430"/>
    </location>
</feature>
<dbReference type="Pfam" id="PF13506">
    <property type="entry name" value="Glyco_transf_21"/>
    <property type="match status" value="1"/>
</dbReference>
<dbReference type="InterPro" id="IPR017835">
    <property type="entry name" value="Hopen-assoc_HpnI"/>
</dbReference>
<sequence>MARLPADRRAGRHVRSVLRAGFMAGAARTRGIFHDDDVSHVDRRRDRHRDPFGPQACRRGVQGGAGMRIRTRDRNRSPHGSRVIRLRVPSSGHPSYPAQRKSVPLRTRVSPPSRVPAPMHHGPAGPPLGNRMVLLHVLHALAGAMSIVCGLGVLLGIAYTVAASVLVGRFFSRPAAQPREYPGVTVAKPLHGDEWQLVQHLESFFVQNYPGPVQHLFGVHDAGDAALAAVETLRARYPDANIKVVADARLYGPNRKIGNLVNMLEHAEYSVLCLADSDVLVERDYLCAVVGALQQPDVGIVTSVYRGVASPGFWPRIAVAMTNYHFLPGVITGIFIGRARPCFGQTIAITRATLERIGGLARFAHHLAEDHALGEAVRQAGAQVVIPSFVVGHACVEETFSRLYAHELRWSCTIRAADRLGHAGSVLMHP</sequence>
<dbReference type="NCBIfam" id="TIGR03472">
    <property type="entry name" value="HpnI"/>
    <property type="match status" value="1"/>
</dbReference>
<feature type="region of interest" description="Disordered" evidence="11">
    <location>
        <begin position="40"/>
        <end position="61"/>
    </location>
</feature>
<evidence type="ECO:0000313" key="15">
    <source>
        <dbReference type="Proteomes" id="UP000002051"/>
    </source>
</evidence>
<accession>A0A072TE38</accession>
<evidence type="ECO:0000256" key="4">
    <source>
        <dbReference type="ARBA" id="ARBA00006739"/>
    </source>
</evidence>
<evidence type="ECO:0000256" key="3">
    <source>
        <dbReference type="ARBA" id="ARBA00004991"/>
    </source>
</evidence>
<evidence type="ECO:0000256" key="12">
    <source>
        <dbReference type="SAM" id="Phobius"/>
    </source>
</evidence>
<name>A0A072TE38_MEDTR</name>
<reference evidence="13 15" key="1">
    <citation type="journal article" date="2011" name="Nature">
        <title>The Medicago genome provides insight into the evolution of rhizobial symbioses.</title>
        <authorList>
            <person name="Young N.D."/>
            <person name="Debelle F."/>
            <person name="Oldroyd G.E."/>
            <person name="Geurts R."/>
            <person name="Cannon S.B."/>
            <person name="Udvardi M.K."/>
            <person name="Benedito V.A."/>
            <person name="Mayer K.F."/>
            <person name="Gouzy J."/>
            <person name="Schoof H."/>
            <person name="Van de Peer Y."/>
            <person name="Proost S."/>
            <person name="Cook D.R."/>
            <person name="Meyers B.C."/>
            <person name="Spannagl M."/>
            <person name="Cheung F."/>
            <person name="De Mita S."/>
            <person name="Krishnakumar V."/>
            <person name="Gundlach H."/>
            <person name="Zhou S."/>
            <person name="Mudge J."/>
            <person name="Bharti A.K."/>
            <person name="Murray J.D."/>
            <person name="Naoumkina M.A."/>
            <person name="Rosen B."/>
            <person name="Silverstein K.A."/>
            <person name="Tang H."/>
            <person name="Rombauts S."/>
            <person name="Zhao P.X."/>
            <person name="Zhou P."/>
            <person name="Barbe V."/>
            <person name="Bardou P."/>
            <person name="Bechner M."/>
            <person name="Bellec A."/>
            <person name="Berger A."/>
            <person name="Berges H."/>
            <person name="Bidwell S."/>
            <person name="Bisseling T."/>
            <person name="Choisne N."/>
            <person name="Couloux A."/>
            <person name="Denny R."/>
            <person name="Deshpande S."/>
            <person name="Dai X."/>
            <person name="Doyle J.J."/>
            <person name="Dudez A.M."/>
            <person name="Farmer A.D."/>
            <person name="Fouteau S."/>
            <person name="Franken C."/>
            <person name="Gibelin C."/>
            <person name="Gish J."/>
            <person name="Goldstein S."/>
            <person name="Gonzalez A.J."/>
            <person name="Green P.J."/>
            <person name="Hallab A."/>
            <person name="Hartog M."/>
            <person name="Hua A."/>
            <person name="Humphray S.J."/>
            <person name="Jeong D.H."/>
            <person name="Jing Y."/>
            <person name="Jocker A."/>
            <person name="Kenton S.M."/>
            <person name="Kim D.J."/>
            <person name="Klee K."/>
            <person name="Lai H."/>
            <person name="Lang C."/>
            <person name="Lin S."/>
            <person name="Macmil S.L."/>
            <person name="Magdelenat G."/>
            <person name="Matthews L."/>
            <person name="McCorrison J."/>
            <person name="Monaghan E.L."/>
            <person name="Mun J.H."/>
            <person name="Najar F.Z."/>
            <person name="Nicholson C."/>
            <person name="Noirot C."/>
            <person name="O'Bleness M."/>
            <person name="Paule C.R."/>
            <person name="Poulain J."/>
            <person name="Prion F."/>
            <person name="Qin B."/>
            <person name="Qu C."/>
            <person name="Retzel E.F."/>
            <person name="Riddle C."/>
            <person name="Sallet E."/>
            <person name="Samain S."/>
            <person name="Samson N."/>
            <person name="Sanders I."/>
            <person name="Saurat O."/>
            <person name="Scarpelli C."/>
            <person name="Schiex T."/>
            <person name="Segurens B."/>
            <person name="Severin A.J."/>
            <person name="Sherrier D.J."/>
            <person name="Shi R."/>
            <person name="Sims S."/>
            <person name="Singer S.R."/>
            <person name="Sinharoy S."/>
            <person name="Sterck L."/>
            <person name="Viollet A."/>
            <person name="Wang B.B."/>
            <person name="Wang K."/>
            <person name="Wang M."/>
            <person name="Wang X."/>
            <person name="Warfsmann J."/>
            <person name="Weissenbach J."/>
            <person name="White D.D."/>
            <person name="White J.D."/>
            <person name="Wiley G.B."/>
            <person name="Wincker P."/>
            <person name="Xing Y."/>
            <person name="Yang L."/>
            <person name="Yao Z."/>
            <person name="Ying F."/>
            <person name="Zhai J."/>
            <person name="Zhou L."/>
            <person name="Zuber A."/>
            <person name="Denarie J."/>
            <person name="Dixon R.A."/>
            <person name="May G.D."/>
            <person name="Schwartz D.C."/>
            <person name="Rogers J."/>
            <person name="Quetier F."/>
            <person name="Town C.D."/>
            <person name="Roe B.A."/>
        </authorList>
    </citation>
    <scope>NUCLEOTIDE SEQUENCE [LARGE SCALE GENOMIC DNA]</scope>
    <source>
        <strain evidence="13">A17</strain>
        <strain evidence="14 15">cv. Jemalong A17</strain>
    </source>
</reference>
<dbReference type="UniPathway" id="UPA00222"/>
<dbReference type="AlphaFoldDB" id="A0A072TE38"/>
<feature type="compositionally biased region" description="Basic and acidic residues" evidence="11">
    <location>
        <begin position="40"/>
        <end position="51"/>
    </location>
</feature>
<evidence type="ECO:0000256" key="6">
    <source>
        <dbReference type="ARBA" id="ARBA00022676"/>
    </source>
</evidence>
<comment type="pathway">
    <text evidence="2">Lipid metabolism; sphingolipid metabolism.</text>
</comment>
<evidence type="ECO:0000313" key="14">
    <source>
        <dbReference type="EnsemblPlants" id="KEH15288"/>
    </source>
</evidence>
<dbReference type="HOGENOM" id="CLU_638721_0_0_1"/>
<dbReference type="GO" id="GO:0006679">
    <property type="term" value="P:glucosylceramide biosynthetic process"/>
    <property type="evidence" value="ECO:0000318"/>
    <property type="project" value="GO_Central"/>
</dbReference>
<evidence type="ECO:0000256" key="7">
    <source>
        <dbReference type="ARBA" id="ARBA00022679"/>
    </source>
</evidence>
<keyword evidence="7 13" id="KW-0808">Transferase</keyword>
<evidence type="ECO:0000256" key="1">
    <source>
        <dbReference type="ARBA" id="ARBA00004141"/>
    </source>
</evidence>
<keyword evidence="10 12" id="KW-0472">Membrane</keyword>
<dbReference type="SUPFAM" id="SSF53448">
    <property type="entry name" value="Nucleotide-diphospho-sugar transferases"/>
    <property type="match status" value="1"/>
</dbReference>
<reference evidence="14" key="3">
    <citation type="submission" date="2015-06" db="UniProtKB">
        <authorList>
            <consortium name="EnsemblPlants"/>
        </authorList>
    </citation>
    <scope>IDENTIFICATION</scope>
    <source>
        <strain evidence="14">cv. Jemalong A17</strain>
    </source>
</reference>
<dbReference type="Proteomes" id="UP000002051">
    <property type="component" value="Unassembled WGS sequence"/>
</dbReference>
<dbReference type="GO" id="GO:0008120">
    <property type="term" value="F:ceramide glucosyltransferase activity"/>
    <property type="evidence" value="ECO:0000318"/>
    <property type="project" value="GO_Central"/>
</dbReference>
<comment type="similarity">
    <text evidence="4">Belongs to the glycosyltransferase 2 family.</text>
</comment>
<comment type="subcellular location">
    <subcellularLocation>
        <location evidence="1">Membrane</location>
        <topology evidence="1">Multi-pass membrane protein</topology>
    </subcellularLocation>
</comment>
<dbReference type="EnsemblPlants" id="KEH15288">
    <property type="protein sequence ID" value="KEH15288"/>
    <property type="gene ID" value="MTR_1501s0010"/>
</dbReference>
<dbReference type="PANTHER" id="PTHR12726:SF0">
    <property type="entry name" value="CERAMIDE GLUCOSYLTRANSFERASE"/>
    <property type="match status" value="1"/>
</dbReference>
<keyword evidence="15" id="KW-1185">Reference proteome</keyword>
<dbReference type="PANTHER" id="PTHR12726">
    <property type="entry name" value="CERAMIDE GLUCOSYLTRANSFERASE"/>
    <property type="match status" value="1"/>
</dbReference>
<dbReference type="Gene3D" id="3.90.550.10">
    <property type="entry name" value="Spore Coat Polysaccharide Biosynthesis Protein SpsA, Chain A"/>
    <property type="match status" value="1"/>
</dbReference>
<evidence type="ECO:0000256" key="8">
    <source>
        <dbReference type="ARBA" id="ARBA00022692"/>
    </source>
</evidence>
<dbReference type="EC" id="2.4.1.80" evidence="5"/>
<evidence type="ECO:0000256" key="11">
    <source>
        <dbReference type="SAM" id="MobiDB-lite"/>
    </source>
</evidence>
<keyword evidence="8 12" id="KW-0812">Transmembrane</keyword>
<evidence type="ECO:0000256" key="5">
    <source>
        <dbReference type="ARBA" id="ARBA00012699"/>
    </source>
</evidence>
<feature type="region of interest" description="Disordered" evidence="11">
    <location>
        <begin position="87"/>
        <end position="124"/>
    </location>
</feature>
<feature type="transmembrane region" description="Helical" evidence="12">
    <location>
        <begin position="137"/>
        <end position="162"/>
    </location>
</feature>
<evidence type="ECO:0000256" key="10">
    <source>
        <dbReference type="ARBA" id="ARBA00023136"/>
    </source>
</evidence>
<dbReference type="EMBL" id="KL404225">
    <property type="protein sequence ID" value="KEH15288.1"/>
    <property type="molecule type" value="Genomic_DNA"/>
</dbReference>
<evidence type="ECO:0000256" key="9">
    <source>
        <dbReference type="ARBA" id="ARBA00022989"/>
    </source>
</evidence>
<dbReference type="STRING" id="3880.A0A072TE38"/>
<reference evidence="13 15" key="2">
    <citation type="journal article" date="2014" name="BMC Genomics">
        <title>An improved genome release (version Mt4.0) for the model legume Medicago truncatula.</title>
        <authorList>
            <person name="Tang H."/>
            <person name="Krishnakumar V."/>
            <person name="Bidwell S."/>
            <person name="Rosen B."/>
            <person name="Chan A."/>
            <person name="Zhou S."/>
            <person name="Gentzbittel L."/>
            <person name="Childs K.L."/>
            <person name="Yandell M."/>
            <person name="Gundlach H."/>
            <person name="Mayer K.F."/>
            <person name="Schwartz D.C."/>
            <person name="Town C.D."/>
        </authorList>
    </citation>
    <scope>GENOME REANNOTATION</scope>
    <source>
        <strain evidence="13">A17</strain>
        <strain evidence="14 15">cv. Jemalong A17</strain>
    </source>
</reference>
<proteinExistence type="inferred from homology"/>
<evidence type="ECO:0000256" key="2">
    <source>
        <dbReference type="ARBA" id="ARBA00004760"/>
    </source>
</evidence>
<dbReference type="InterPro" id="IPR029044">
    <property type="entry name" value="Nucleotide-diphossugar_trans"/>
</dbReference>
<organism evidence="13 15">
    <name type="scientific">Medicago truncatula</name>
    <name type="common">Barrel medic</name>
    <name type="synonym">Medicago tribuloides</name>
    <dbReference type="NCBI Taxonomy" id="3880"/>
    <lineage>
        <taxon>Eukaryota</taxon>
        <taxon>Viridiplantae</taxon>
        <taxon>Streptophyta</taxon>
        <taxon>Embryophyta</taxon>
        <taxon>Tracheophyta</taxon>
        <taxon>Spermatophyta</taxon>
        <taxon>Magnoliopsida</taxon>
        <taxon>eudicotyledons</taxon>
        <taxon>Gunneridae</taxon>
        <taxon>Pentapetalae</taxon>
        <taxon>rosids</taxon>
        <taxon>fabids</taxon>
        <taxon>Fabales</taxon>
        <taxon>Fabaceae</taxon>
        <taxon>Papilionoideae</taxon>
        <taxon>50 kb inversion clade</taxon>
        <taxon>NPAAA clade</taxon>
        <taxon>Hologalegina</taxon>
        <taxon>IRL clade</taxon>
        <taxon>Trifolieae</taxon>
        <taxon>Medicago</taxon>
    </lineage>
</organism>
<protein>
    <recommendedName>
        <fullName evidence="5">ceramide glucosyltransferase</fullName>
        <ecNumber evidence="5">2.4.1.80</ecNumber>
    </recommendedName>
</protein>
<keyword evidence="9 12" id="KW-1133">Transmembrane helix</keyword>
<evidence type="ECO:0000313" key="13">
    <source>
        <dbReference type="EMBL" id="KEH15288.1"/>
    </source>
</evidence>